<protein>
    <submittedName>
        <fullName evidence="1">Uncharacterized protein</fullName>
    </submittedName>
</protein>
<dbReference type="AlphaFoldDB" id="A0A4R7CZ23"/>
<organism evidence="1 2">
    <name type="scientific">Sphingobacterium paludis</name>
    <dbReference type="NCBI Taxonomy" id="1476465"/>
    <lineage>
        <taxon>Bacteria</taxon>
        <taxon>Pseudomonadati</taxon>
        <taxon>Bacteroidota</taxon>
        <taxon>Sphingobacteriia</taxon>
        <taxon>Sphingobacteriales</taxon>
        <taxon>Sphingobacteriaceae</taxon>
        <taxon>Sphingobacterium</taxon>
    </lineage>
</organism>
<evidence type="ECO:0000313" key="2">
    <source>
        <dbReference type="Proteomes" id="UP000294752"/>
    </source>
</evidence>
<keyword evidence="2" id="KW-1185">Reference proteome</keyword>
<name>A0A4R7CZ23_9SPHI</name>
<proteinExistence type="predicted"/>
<gene>
    <name evidence="1" type="ORF">B0I21_104175</name>
</gene>
<evidence type="ECO:0000313" key="1">
    <source>
        <dbReference type="EMBL" id="TDS13849.1"/>
    </source>
</evidence>
<sequence length="86" mass="9742">MVRGPHYTTVFTPFPPRLCCVTNCCDQVPKQTCATTINQADTFGVFAVERRPEGDTRTWANVLLKPYVFREGDYLLCIQNYLHGVG</sequence>
<reference evidence="1 2" key="1">
    <citation type="submission" date="2019-03" db="EMBL/GenBank/DDBJ databases">
        <title>Genomic Encyclopedia of Type Strains, Phase III (KMG-III): the genomes of soil and plant-associated and newly described type strains.</title>
        <authorList>
            <person name="Whitman W."/>
        </authorList>
    </citation>
    <scope>NUCLEOTIDE SEQUENCE [LARGE SCALE GENOMIC DNA]</scope>
    <source>
        <strain evidence="1 2">CGMCC 1.12801</strain>
    </source>
</reference>
<dbReference type="Proteomes" id="UP000294752">
    <property type="component" value="Unassembled WGS sequence"/>
</dbReference>
<accession>A0A4R7CZ23</accession>
<dbReference type="EMBL" id="SNZV01000004">
    <property type="protein sequence ID" value="TDS13849.1"/>
    <property type="molecule type" value="Genomic_DNA"/>
</dbReference>
<comment type="caution">
    <text evidence="1">The sequence shown here is derived from an EMBL/GenBank/DDBJ whole genome shotgun (WGS) entry which is preliminary data.</text>
</comment>